<dbReference type="EMBL" id="KZ679010">
    <property type="protein sequence ID" value="PSS20555.1"/>
    <property type="molecule type" value="Genomic_DNA"/>
</dbReference>
<evidence type="ECO:0000313" key="1">
    <source>
        <dbReference type="EMBL" id="PSS20555.1"/>
    </source>
</evidence>
<dbReference type="GeneID" id="36573004"/>
<dbReference type="Proteomes" id="UP000241818">
    <property type="component" value="Unassembled WGS sequence"/>
</dbReference>
<dbReference type="AlphaFoldDB" id="A0A2T3B4H8"/>
<keyword evidence="2" id="KW-1185">Reference proteome</keyword>
<protein>
    <submittedName>
        <fullName evidence="1">Uncharacterized protein</fullName>
    </submittedName>
</protein>
<dbReference type="RefSeq" id="XP_024721825.1">
    <property type="nucleotide sequence ID" value="XM_024864923.1"/>
</dbReference>
<dbReference type="InParanoid" id="A0A2T3B4H8"/>
<sequence length="244" mass="27489">MADYLQTSPRLLMAAGQWKDIKLALDSDTSNQVFFVDMEFGQLGTGEEFVRHLFEVSIYNAKGECLIDTTVDYGITILELAGWCPSRRWTNCIQGIYGNDFERRTPGLRVEDLADKFAHVGINTNSTFVEWSTNGCDATTIIKSMSDVGRGELLPPRGNWVSGIPMWRGIMPGARTLALQPLHAMLFAETTLLDHHHAAVDTRKLWEVMKEGYCPWGHTVFLLQLRDVHGLPISQGCRCHPHRL</sequence>
<gene>
    <name evidence="1" type="ORF">M430DRAFT_235348</name>
</gene>
<reference evidence="1 2" key="1">
    <citation type="journal article" date="2018" name="New Phytol.">
        <title>Comparative genomics and transcriptomics depict ericoid mycorrhizal fungi as versatile saprotrophs and plant mutualists.</title>
        <authorList>
            <person name="Martino E."/>
            <person name="Morin E."/>
            <person name="Grelet G.A."/>
            <person name="Kuo A."/>
            <person name="Kohler A."/>
            <person name="Daghino S."/>
            <person name="Barry K.W."/>
            <person name="Cichocki N."/>
            <person name="Clum A."/>
            <person name="Dockter R.B."/>
            <person name="Hainaut M."/>
            <person name="Kuo R.C."/>
            <person name="LaButti K."/>
            <person name="Lindahl B.D."/>
            <person name="Lindquist E.A."/>
            <person name="Lipzen A."/>
            <person name="Khouja H.R."/>
            <person name="Magnuson J."/>
            <person name="Murat C."/>
            <person name="Ohm R.A."/>
            <person name="Singer S.W."/>
            <person name="Spatafora J.W."/>
            <person name="Wang M."/>
            <person name="Veneault-Fourrey C."/>
            <person name="Henrissat B."/>
            <person name="Grigoriev I.V."/>
            <person name="Martin F.M."/>
            <person name="Perotto S."/>
        </authorList>
    </citation>
    <scope>NUCLEOTIDE SEQUENCE [LARGE SCALE GENOMIC DNA]</scope>
    <source>
        <strain evidence="1 2">ATCC 22711</strain>
    </source>
</reference>
<proteinExistence type="predicted"/>
<evidence type="ECO:0000313" key="2">
    <source>
        <dbReference type="Proteomes" id="UP000241818"/>
    </source>
</evidence>
<accession>A0A2T3B4H8</accession>
<dbReference type="OrthoDB" id="10653625at2759"/>
<organism evidence="1 2">
    <name type="scientific">Amorphotheca resinae ATCC 22711</name>
    <dbReference type="NCBI Taxonomy" id="857342"/>
    <lineage>
        <taxon>Eukaryota</taxon>
        <taxon>Fungi</taxon>
        <taxon>Dikarya</taxon>
        <taxon>Ascomycota</taxon>
        <taxon>Pezizomycotina</taxon>
        <taxon>Leotiomycetes</taxon>
        <taxon>Helotiales</taxon>
        <taxon>Amorphothecaceae</taxon>
        <taxon>Amorphotheca</taxon>
    </lineage>
</organism>
<name>A0A2T3B4H8_AMORE</name>